<name>A0A1C6KAG0_9FIRM</name>
<proteinExistence type="predicted"/>
<evidence type="ECO:0000313" key="1">
    <source>
        <dbReference type="EMBL" id="SCJ91260.1"/>
    </source>
</evidence>
<gene>
    <name evidence="1" type="ORF">SAMEA3545359_02823</name>
</gene>
<reference evidence="1" key="1">
    <citation type="submission" date="2015-09" db="EMBL/GenBank/DDBJ databases">
        <authorList>
            <consortium name="Pathogen Informatics"/>
        </authorList>
    </citation>
    <scope>NUCLEOTIDE SEQUENCE</scope>
    <source>
        <strain evidence="1">2789STDY5834896</strain>
    </source>
</reference>
<protein>
    <submittedName>
        <fullName evidence="1">Uncharacterized protein</fullName>
    </submittedName>
</protein>
<dbReference type="EMBL" id="FMHG01000005">
    <property type="protein sequence ID" value="SCJ91260.1"/>
    <property type="molecule type" value="Genomic_DNA"/>
</dbReference>
<accession>A0A1C6KAG0</accession>
<dbReference type="AlphaFoldDB" id="A0A1C6KAG0"/>
<sequence length="162" mass="18161">MSLKSENQIFSQLDTLLQNTIQVCQGKLVGHAGVQDGYDHIQKAFILPLDREDLCALYSQLGRIYRFSYMIRQQGGSTLSAIYYQHLKNWCTVTGQALHQAQSGRRGPEILATAAQMEKELQNIYQLVSQWDDDRSKGLMVLACATLGEAGETIHRVAVKKS</sequence>
<organism evidence="1">
    <name type="scientific">uncultured Anaerotruncus sp</name>
    <dbReference type="NCBI Taxonomy" id="905011"/>
    <lineage>
        <taxon>Bacteria</taxon>
        <taxon>Bacillati</taxon>
        <taxon>Bacillota</taxon>
        <taxon>Clostridia</taxon>
        <taxon>Eubacteriales</taxon>
        <taxon>Oscillospiraceae</taxon>
        <taxon>Anaerotruncus</taxon>
        <taxon>environmental samples</taxon>
    </lineage>
</organism>